<evidence type="ECO:0000256" key="7">
    <source>
        <dbReference type="ARBA" id="ARBA00022840"/>
    </source>
</evidence>
<organism evidence="13 14">
    <name type="scientific">Periplaneta americana</name>
    <name type="common">American cockroach</name>
    <name type="synonym">Blatta americana</name>
    <dbReference type="NCBI Taxonomy" id="6978"/>
    <lineage>
        <taxon>Eukaryota</taxon>
        <taxon>Metazoa</taxon>
        <taxon>Ecdysozoa</taxon>
        <taxon>Arthropoda</taxon>
        <taxon>Hexapoda</taxon>
        <taxon>Insecta</taxon>
        <taxon>Pterygota</taxon>
        <taxon>Neoptera</taxon>
        <taxon>Polyneoptera</taxon>
        <taxon>Dictyoptera</taxon>
        <taxon>Blattodea</taxon>
        <taxon>Blattoidea</taxon>
        <taxon>Blattidae</taxon>
        <taxon>Blattinae</taxon>
        <taxon>Periplaneta</taxon>
    </lineage>
</organism>
<feature type="region of interest" description="Disordered" evidence="11">
    <location>
        <begin position="256"/>
        <end position="281"/>
    </location>
</feature>
<keyword evidence="6" id="KW-0418">Kinase</keyword>
<dbReference type="EMBL" id="JAJSOF020000011">
    <property type="protein sequence ID" value="KAJ4445471.1"/>
    <property type="molecule type" value="Genomic_DNA"/>
</dbReference>
<dbReference type="PANTHER" id="PTHR23255:SF72">
    <property type="entry name" value="RECEPTOR PROTEIN SERINE_THREONINE KINASE"/>
    <property type="match status" value="1"/>
</dbReference>
<protein>
    <recommendedName>
        <fullName evidence="15">Activin types I and II receptor domain-containing protein</fullName>
    </recommendedName>
</protein>
<evidence type="ECO:0008006" key="15">
    <source>
        <dbReference type="Google" id="ProtNLM"/>
    </source>
</evidence>
<comment type="subcellular location">
    <subcellularLocation>
        <location evidence="1">Membrane</location>
        <topology evidence="1">Single-pass membrane protein</topology>
    </subcellularLocation>
</comment>
<evidence type="ECO:0000256" key="3">
    <source>
        <dbReference type="ARBA" id="ARBA00022679"/>
    </source>
</evidence>
<evidence type="ECO:0000256" key="1">
    <source>
        <dbReference type="ARBA" id="ARBA00004167"/>
    </source>
</evidence>
<keyword evidence="14" id="KW-1185">Reference proteome</keyword>
<dbReference type="InterPro" id="IPR000333">
    <property type="entry name" value="TGFB_receptor"/>
</dbReference>
<keyword evidence="2" id="KW-0723">Serine/threonine-protein kinase</keyword>
<evidence type="ECO:0000313" key="13">
    <source>
        <dbReference type="EMBL" id="KAJ4445471.1"/>
    </source>
</evidence>
<keyword evidence="4 12" id="KW-0812">Transmembrane</keyword>
<proteinExistence type="predicted"/>
<evidence type="ECO:0000256" key="8">
    <source>
        <dbReference type="ARBA" id="ARBA00022989"/>
    </source>
</evidence>
<reference evidence="13 14" key="1">
    <citation type="journal article" date="2022" name="Allergy">
        <title>Genome assembly and annotation of Periplaneta americana reveal a comprehensive cockroach allergen profile.</title>
        <authorList>
            <person name="Wang L."/>
            <person name="Xiong Q."/>
            <person name="Saelim N."/>
            <person name="Wang L."/>
            <person name="Nong W."/>
            <person name="Wan A.T."/>
            <person name="Shi M."/>
            <person name="Liu X."/>
            <person name="Cao Q."/>
            <person name="Hui J.H.L."/>
            <person name="Sookrung N."/>
            <person name="Leung T.F."/>
            <person name="Tungtrongchitr A."/>
            <person name="Tsui S.K.W."/>
        </authorList>
    </citation>
    <scope>NUCLEOTIDE SEQUENCE [LARGE SCALE GENOMIC DNA]</scope>
    <source>
        <strain evidence="13">PWHHKU_190912</strain>
    </source>
</reference>
<dbReference type="SUPFAM" id="SSF57302">
    <property type="entry name" value="Snake toxin-like"/>
    <property type="match status" value="2"/>
</dbReference>
<dbReference type="Gene3D" id="2.10.60.10">
    <property type="entry name" value="CD59"/>
    <property type="match status" value="2"/>
</dbReference>
<evidence type="ECO:0000256" key="9">
    <source>
        <dbReference type="ARBA" id="ARBA00023136"/>
    </source>
</evidence>
<keyword evidence="8 12" id="KW-1133">Transmembrane helix</keyword>
<evidence type="ECO:0000256" key="5">
    <source>
        <dbReference type="ARBA" id="ARBA00022741"/>
    </source>
</evidence>
<evidence type="ECO:0000256" key="4">
    <source>
        <dbReference type="ARBA" id="ARBA00022692"/>
    </source>
</evidence>
<gene>
    <name evidence="13" type="ORF">ANN_07279</name>
</gene>
<keyword evidence="3" id="KW-0808">Transferase</keyword>
<feature type="transmembrane region" description="Helical" evidence="12">
    <location>
        <begin position="313"/>
        <end position="336"/>
    </location>
</feature>
<comment type="caution">
    <text evidence="13">The sequence shown here is derived from an EMBL/GenBank/DDBJ whole genome shotgun (WGS) entry which is preliminary data.</text>
</comment>
<evidence type="ECO:0000256" key="11">
    <source>
        <dbReference type="SAM" id="MobiDB-lite"/>
    </source>
</evidence>
<keyword evidence="5" id="KW-0547">Nucleotide-binding</keyword>
<evidence type="ECO:0000256" key="10">
    <source>
        <dbReference type="ARBA" id="ARBA00023170"/>
    </source>
</evidence>
<evidence type="ECO:0000256" key="2">
    <source>
        <dbReference type="ARBA" id="ARBA00022527"/>
    </source>
</evidence>
<keyword evidence="9 12" id="KW-0472">Membrane</keyword>
<evidence type="ECO:0000256" key="6">
    <source>
        <dbReference type="ARBA" id="ARBA00022777"/>
    </source>
</evidence>
<accession>A0ABQ8THQ9</accession>
<keyword evidence="7" id="KW-0067">ATP-binding</keyword>
<keyword evidence="10" id="KW-0675">Receptor</keyword>
<dbReference type="InterPro" id="IPR045860">
    <property type="entry name" value="Snake_toxin-like_sf"/>
</dbReference>
<evidence type="ECO:0000313" key="14">
    <source>
        <dbReference type="Proteomes" id="UP001148838"/>
    </source>
</evidence>
<evidence type="ECO:0000256" key="12">
    <source>
        <dbReference type="SAM" id="Phobius"/>
    </source>
</evidence>
<dbReference type="PANTHER" id="PTHR23255">
    <property type="entry name" value="TRANSFORMING GROWTH FACTOR-BETA RECEPTOR TYPE I AND II"/>
    <property type="match status" value="1"/>
</dbReference>
<feature type="compositionally biased region" description="Polar residues" evidence="11">
    <location>
        <begin position="258"/>
        <end position="281"/>
    </location>
</feature>
<dbReference type="Proteomes" id="UP001148838">
    <property type="component" value="Unassembled WGS sequence"/>
</dbReference>
<name>A0ABQ8THQ9_PERAM</name>
<sequence>MKKIRVLRTVGEVFTNLISGRHLFLLLWEREGIEKDVKNMTVATVATLGTTRRRDGRDRKLLCECTTAHCRGTNTSTCYSQYKCYTQYLNKTDGSHPVTRGCVQSVTPILCENRRPQVRIRINWPYLKCCDSGDLCNSAVMSTPPSWVSSTTSSSKVDQDPNGRKRNRHLLCECNTAHCRNINRSTCHTNYKCYTQYVLDSSEEGRMLTTRGCAQDNNGNLCDGRDASGRYRGSFVRCCNTGDLCNSAVMSTPAAWDTPTTSTTENNPRVNASTQTNITSTPRTDVGSSLVALWLRNSERSIAGNAWPVSKPAVLAVLCVGLFLLIGIMAFGFYILKVQSNYLTQLRRGYARATEEEPVAVVSSSISPPYHMSLLASNSEQNNNSKSVET</sequence>